<evidence type="ECO:0000313" key="2">
    <source>
        <dbReference type="EMBL" id="KAF1930831.1"/>
    </source>
</evidence>
<sequence>MSSTSSSQDPTSSPHSKSLPISIQYPDKEANKPTPHILQNGDAAPSISQIPKPNITDYTPAHYSKTAQPSNAQFEATNPMCLGQTVPLGFVPKPPPRKDLGLRIVPEWISPRRNVRDLNRRLWAEKEMVERIREAAQKTIAAEKKRSEKCAERTWNESVTAVAISFV</sequence>
<dbReference type="GeneID" id="54346857"/>
<feature type="region of interest" description="Disordered" evidence="1">
    <location>
        <begin position="1"/>
        <end position="64"/>
    </location>
</feature>
<name>A0A6A5RQW2_9PLEO</name>
<evidence type="ECO:0000256" key="1">
    <source>
        <dbReference type="SAM" id="MobiDB-lite"/>
    </source>
</evidence>
<accession>A0A6A5RQW2</accession>
<evidence type="ECO:0000313" key="3">
    <source>
        <dbReference type="Proteomes" id="UP000800082"/>
    </source>
</evidence>
<keyword evidence="3" id="KW-1185">Reference proteome</keyword>
<dbReference type="EMBL" id="ML978962">
    <property type="protein sequence ID" value="KAF1930831.1"/>
    <property type="molecule type" value="Genomic_DNA"/>
</dbReference>
<feature type="compositionally biased region" description="Low complexity" evidence="1">
    <location>
        <begin position="1"/>
        <end position="18"/>
    </location>
</feature>
<proteinExistence type="predicted"/>
<dbReference type="RefSeq" id="XP_033451079.1">
    <property type="nucleotide sequence ID" value="XM_033589210.1"/>
</dbReference>
<organism evidence="2 3">
    <name type="scientific">Didymella exigua CBS 183.55</name>
    <dbReference type="NCBI Taxonomy" id="1150837"/>
    <lineage>
        <taxon>Eukaryota</taxon>
        <taxon>Fungi</taxon>
        <taxon>Dikarya</taxon>
        <taxon>Ascomycota</taxon>
        <taxon>Pezizomycotina</taxon>
        <taxon>Dothideomycetes</taxon>
        <taxon>Pleosporomycetidae</taxon>
        <taxon>Pleosporales</taxon>
        <taxon>Pleosporineae</taxon>
        <taxon>Didymellaceae</taxon>
        <taxon>Didymella</taxon>
    </lineage>
</organism>
<dbReference type="Proteomes" id="UP000800082">
    <property type="component" value="Unassembled WGS sequence"/>
</dbReference>
<dbReference type="AlphaFoldDB" id="A0A6A5RQW2"/>
<reference evidence="2" key="1">
    <citation type="journal article" date="2020" name="Stud. Mycol.">
        <title>101 Dothideomycetes genomes: a test case for predicting lifestyles and emergence of pathogens.</title>
        <authorList>
            <person name="Haridas S."/>
            <person name="Albert R."/>
            <person name="Binder M."/>
            <person name="Bloem J."/>
            <person name="Labutti K."/>
            <person name="Salamov A."/>
            <person name="Andreopoulos B."/>
            <person name="Baker S."/>
            <person name="Barry K."/>
            <person name="Bills G."/>
            <person name="Bluhm B."/>
            <person name="Cannon C."/>
            <person name="Castanera R."/>
            <person name="Culley D."/>
            <person name="Daum C."/>
            <person name="Ezra D."/>
            <person name="Gonzalez J."/>
            <person name="Henrissat B."/>
            <person name="Kuo A."/>
            <person name="Liang C."/>
            <person name="Lipzen A."/>
            <person name="Lutzoni F."/>
            <person name="Magnuson J."/>
            <person name="Mondo S."/>
            <person name="Nolan M."/>
            <person name="Ohm R."/>
            <person name="Pangilinan J."/>
            <person name="Park H.-J."/>
            <person name="Ramirez L."/>
            <person name="Alfaro M."/>
            <person name="Sun H."/>
            <person name="Tritt A."/>
            <person name="Yoshinaga Y."/>
            <person name="Zwiers L.-H."/>
            <person name="Turgeon B."/>
            <person name="Goodwin S."/>
            <person name="Spatafora J."/>
            <person name="Crous P."/>
            <person name="Grigoriev I."/>
        </authorList>
    </citation>
    <scope>NUCLEOTIDE SEQUENCE</scope>
    <source>
        <strain evidence="2">CBS 183.55</strain>
    </source>
</reference>
<gene>
    <name evidence="2" type="ORF">M421DRAFT_3118</name>
</gene>
<protein>
    <submittedName>
        <fullName evidence="2">Uncharacterized protein</fullName>
    </submittedName>
</protein>